<evidence type="ECO:0000256" key="6">
    <source>
        <dbReference type="SAM" id="SignalP"/>
    </source>
</evidence>
<evidence type="ECO:0000256" key="2">
    <source>
        <dbReference type="ARBA" id="ARBA00012404"/>
    </source>
</evidence>
<keyword evidence="4 5" id="KW-0413">Isomerase</keyword>
<dbReference type="UniPathway" id="UPA00120">
    <property type="reaction ID" value="UER00203"/>
</dbReference>
<dbReference type="PANTHER" id="PTHR38041:SF2">
    <property type="entry name" value="SECRETED CHORISMATE MUTASE"/>
    <property type="match status" value="1"/>
</dbReference>
<evidence type="ECO:0000259" key="7">
    <source>
        <dbReference type="PROSITE" id="PS51168"/>
    </source>
</evidence>
<organism evidence="9 10">
    <name type="scientific">Pantoea allii</name>
    <dbReference type="NCBI Taxonomy" id="574096"/>
    <lineage>
        <taxon>Bacteria</taxon>
        <taxon>Pseudomonadati</taxon>
        <taxon>Pseudomonadota</taxon>
        <taxon>Gammaproteobacteria</taxon>
        <taxon>Enterobacterales</taxon>
        <taxon>Erwiniaceae</taxon>
        <taxon>Pantoea</taxon>
    </lineage>
</organism>
<dbReference type="InterPro" id="IPR051331">
    <property type="entry name" value="Chorismate_mutase-related"/>
</dbReference>
<dbReference type="Pfam" id="PF01817">
    <property type="entry name" value="CM_2"/>
    <property type="match status" value="1"/>
</dbReference>
<keyword evidence="3 6" id="KW-0732">Signal</keyword>
<dbReference type="InterPro" id="IPR008240">
    <property type="entry name" value="Chorismate_mutase_periplasmic"/>
</dbReference>
<protein>
    <recommendedName>
        <fullName evidence="2 5">Chorismate mutase</fullName>
        <ecNumber evidence="2 5">5.4.99.5</ecNumber>
    </recommendedName>
</protein>
<feature type="chain" id="PRO_5015890123" description="Chorismate mutase" evidence="6">
    <location>
        <begin position="20"/>
        <end position="180"/>
    </location>
</feature>
<accession>A0A2V2BEC0</accession>
<dbReference type="GO" id="GO:0009697">
    <property type="term" value="P:salicylic acid biosynthetic process"/>
    <property type="evidence" value="ECO:0007669"/>
    <property type="project" value="TreeGrafter"/>
</dbReference>
<comment type="pathway">
    <text evidence="1 5">Metabolic intermediate biosynthesis; prephenate biosynthesis; prephenate from chorismate: step 1/1.</text>
</comment>
<dbReference type="OrthoDB" id="8445094at2"/>
<dbReference type="RefSeq" id="WP_109717656.1">
    <property type="nucleotide sequence ID" value="NZ_JAHVXU010000006.1"/>
</dbReference>
<reference evidence="9 10" key="1">
    <citation type="submission" date="2018-05" db="EMBL/GenBank/DDBJ databases">
        <title>Genomic Encyclopedia of Type Strains, Phase IV (KMG-V): Genome sequencing to study the core and pangenomes of soil and plant-associated prokaryotes.</title>
        <authorList>
            <person name="Whitman W."/>
        </authorList>
    </citation>
    <scope>NUCLEOTIDE SEQUENCE [LARGE SCALE GENOMIC DNA]</scope>
    <source>
        <strain evidence="9 10">PNA 200-10</strain>
    </source>
</reference>
<dbReference type="Proteomes" id="UP001197236">
    <property type="component" value="Unassembled WGS sequence"/>
</dbReference>
<sequence length="180" mass="19895">MQYMTFLLAALIFCGSAAAAPSASEPVSQLSRALHERMLLMKDVAAFKKTHNKPIEDLAREQDVLAEAKEKSAQAGLDPQSVTVFFQGLMDASKAIQYRYLADWLGAPHSVPPAKDLADLRKQINLLDGQILQAINQQLSQGGFTKDELTHLHQQLNVQHLTDNDINHVLQGLEQIKLKG</sequence>
<dbReference type="InterPro" id="IPR002701">
    <property type="entry name" value="CM_II_prokaryot"/>
</dbReference>
<dbReference type="NCBIfam" id="TIGR01806">
    <property type="entry name" value="CM_mono2"/>
    <property type="match status" value="1"/>
</dbReference>
<keyword evidence="11" id="KW-1185">Reference proteome</keyword>
<feature type="signal peptide" evidence="6">
    <location>
        <begin position="1"/>
        <end position="19"/>
    </location>
</feature>
<dbReference type="InterPro" id="IPR036263">
    <property type="entry name" value="Chorismate_II_sf"/>
</dbReference>
<comment type="catalytic activity">
    <reaction evidence="5">
        <text>chorismate = prephenate</text>
        <dbReference type="Rhea" id="RHEA:13897"/>
        <dbReference type="ChEBI" id="CHEBI:29748"/>
        <dbReference type="ChEBI" id="CHEBI:29934"/>
        <dbReference type="EC" id="5.4.99.5"/>
    </reaction>
</comment>
<dbReference type="PROSITE" id="PS51168">
    <property type="entry name" value="CHORISMATE_MUT_2"/>
    <property type="match status" value="1"/>
</dbReference>
<dbReference type="GO" id="GO:0004106">
    <property type="term" value="F:chorismate mutase activity"/>
    <property type="evidence" value="ECO:0007669"/>
    <property type="project" value="UniProtKB-EC"/>
</dbReference>
<dbReference type="PIRSF" id="PIRSF026640">
    <property type="entry name" value="Peripl_chor_mut"/>
    <property type="match status" value="1"/>
</dbReference>
<dbReference type="PANTHER" id="PTHR38041">
    <property type="entry name" value="CHORISMATE MUTASE"/>
    <property type="match status" value="1"/>
</dbReference>
<comment type="function">
    <text evidence="5">Catalyzes the Claisen rearrangement of chorismate to prephenate.</text>
</comment>
<dbReference type="EMBL" id="JAHVXZ010000005">
    <property type="protein sequence ID" value="MBW1257987.1"/>
    <property type="molecule type" value="Genomic_DNA"/>
</dbReference>
<dbReference type="EMBL" id="QGHF01000007">
    <property type="protein sequence ID" value="PWK95627.1"/>
    <property type="molecule type" value="Genomic_DNA"/>
</dbReference>
<evidence type="ECO:0000256" key="3">
    <source>
        <dbReference type="ARBA" id="ARBA00022729"/>
    </source>
</evidence>
<evidence type="ECO:0000256" key="5">
    <source>
        <dbReference type="PIRNR" id="PIRNR026640"/>
    </source>
</evidence>
<dbReference type="SMART" id="SM00830">
    <property type="entry name" value="CM_2"/>
    <property type="match status" value="1"/>
</dbReference>
<evidence type="ECO:0000313" key="11">
    <source>
        <dbReference type="Proteomes" id="UP001197236"/>
    </source>
</evidence>
<feature type="domain" description="Chorismate mutase" evidence="7">
    <location>
        <begin position="1"/>
        <end position="101"/>
    </location>
</feature>
<reference evidence="8 11" key="2">
    <citation type="submission" date="2021-07" db="EMBL/GenBank/DDBJ databases">
        <title>A novel phosphonate cluster across the Pantoea species complex is important for pathogenicity in onion.</title>
        <authorList>
            <person name="Zhao M."/>
            <person name="Stice S."/>
            <person name="Shin G.Y."/>
            <person name="Coutinho T."/>
            <person name="Gitaitis R."/>
            <person name="Kvitko B."/>
            <person name="Dutta B."/>
        </authorList>
    </citation>
    <scope>NUCLEOTIDE SEQUENCE [LARGE SCALE GENOMIC DNA]</scope>
    <source>
        <strain evidence="8 11">BD 382</strain>
    </source>
</reference>
<dbReference type="EC" id="5.4.99.5" evidence="2 5"/>
<evidence type="ECO:0000313" key="10">
    <source>
        <dbReference type="Proteomes" id="UP000245981"/>
    </source>
</evidence>
<evidence type="ECO:0000256" key="1">
    <source>
        <dbReference type="ARBA" id="ARBA00004817"/>
    </source>
</evidence>
<evidence type="ECO:0000313" key="9">
    <source>
        <dbReference type="EMBL" id="PWK95627.1"/>
    </source>
</evidence>
<dbReference type="STRING" id="574096.HA38_04290"/>
<dbReference type="GO" id="GO:0046417">
    <property type="term" value="P:chorismate metabolic process"/>
    <property type="evidence" value="ECO:0007669"/>
    <property type="project" value="InterPro"/>
</dbReference>
<gene>
    <name evidence="9" type="ORF">C7431_10727</name>
    <name evidence="8" type="ORF">KYI95_12415</name>
</gene>
<dbReference type="Gene3D" id="1.20.59.10">
    <property type="entry name" value="Chorismate mutase"/>
    <property type="match status" value="1"/>
</dbReference>
<evidence type="ECO:0000256" key="4">
    <source>
        <dbReference type="ARBA" id="ARBA00023235"/>
    </source>
</evidence>
<comment type="caution">
    <text evidence="9">The sequence shown here is derived from an EMBL/GenBank/DDBJ whole genome shotgun (WGS) entry which is preliminary data.</text>
</comment>
<evidence type="ECO:0000313" key="8">
    <source>
        <dbReference type="EMBL" id="MBW1257987.1"/>
    </source>
</evidence>
<dbReference type="InterPro" id="IPR036979">
    <property type="entry name" value="CM_dom_sf"/>
</dbReference>
<proteinExistence type="predicted"/>
<dbReference type="NCBIfam" id="NF005965">
    <property type="entry name" value="PRK08055.1"/>
    <property type="match status" value="1"/>
</dbReference>
<dbReference type="Proteomes" id="UP000245981">
    <property type="component" value="Unassembled WGS sequence"/>
</dbReference>
<dbReference type="AlphaFoldDB" id="A0A2V2BEC0"/>
<dbReference type="SUPFAM" id="SSF48600">
    <property type="entry name" value="Chorismate mutase II"/>
    <property type="match status" value="1"/>
</dbReference>
<name>A0A2V2BEC0_9GAMM</name>